<feature type="region of interest" description="Disordered" evidence="2">
    <location>
        <begin position="1"/>
        <end position="56"/>
    </location>
</feature>
<evidence type="ECO:0000256" key="2">
    <source>
        <dbReference type="SAM" id="MobiDB-lite"/>
    </source>
</evidence>
<dbReference type="AlphaFoldDB" id="A0AA40I9J1"/>
<dbReference type="EMBL" id="JAULJE010000002">
    <property type="protein sequence ID" value="KAK1345594.1"/>
    <property type="molecule type" value="Genomic_DNA"/>
</dbReference>
<sequence length="303" mass="34208">MADLGRRQRAVNPRRLPRSTIGDGGPGQPPAGLNPRRLPRSVIGDGGPGQAAAGLNPHRLPWSTIKAWISLTWTKSSPDVLVSGVINARVFPHLEGFRNLEKGLRPGISSILPHKEQRDKVQEEHFAHNPEPESIYRFIHPFFIAIRVTAGYAISTLVYIERLLIYAEIDICPTNWKRIILGAIVLAFKYWHDLNISNSIFCQIRRDVAVKDLNELERQYFYLLQFGLNIPLSVYAKYYFDLRSLASDHGLPTAFAPLRKERALTLEAISRYCENKNLCRVAIKKSGSCDKLTDMQHADAILS</sequence>
<evidence type="ECO:0000313" key="4">
    <source>
        <dbReference type="Proteomes" id="UP001177744"/>
    </source>
</evidence>
<dbReference type="Pfam" id="PF08613">
    <property type="entry name" value="Cyclin"/>
    <property type="match status" value="1"/>
</dbReference>
<evidence type="ECO:0000313" key="3">
    <source>
        <dbReference type="EMBL" id="KAK1345594.1"/>
    </source>
</evidence>
<dbReference type="Gene3D" id="1.10.472.10">
    <property type="entry name" value="Cyclin-like"/>
    <property type="match status" value="1"/>
</dbReference>
<evidence type="ECO:0000256" key="1">
    <source>
        <dbReference type="ARBA" id="ARBA00005463"/>
    </source>
</evidence>
<protein>
    <recommendedName>
        <fullName evidence="5">Cyclin N-terminal domain-containing protein</fullName>
    </recommendedName>
</protein>
<dbReference type="PANTHER" id="PTHR14248">
    <property type="entry name" value="CYCLIN Y, ISOFORM A"/>
    <property type="match status" value="1"/>
</dbReference>
<comment type="similarity">
    <text evidence="1">Belongs to the cyclin family. Cyclin Y subfamily.</text>
</comment>
<keyword evidence="4" id="KW-1185">Reference proteome</keyword>
<dbReference type="GO" id="GO:0019901">
    <property type="term" value="F:protein kinase binding"/>
    <property type="evidence" value="ECO:0007669"/>
    <property type="project" value="InterPro"/>
</dbReference>
<dbReference type="CDD" id="cd20540">
    <property type="entry name" value="CYCLIN_CCNY_like"/>
    <property type="match status" value="1"/>
</dbReference>
<reference evidence="3" key="1">
    <citation type="submission" date="2023-06" db="EMBL/GenBank/DDBJ databases">
        <title>Reference genome for the Northern bat (Eptesicus nilssonii), a most northern bat species.</title>
        <authorList>
            <person name="Laine V.N."/>
            <person name="Pulliainen A.T."/>
            <person name="Lilley T.M."/>
        </authorList>
    </citation>
    <scope>NUCLEOTIDE SEQUENCE</scope>
    <source>
        <strain evidence="3">BLF_Eptnil</strain>
        <tissue evidence="3">Kidney</tissue>
    </source>
</reference>
<dbReference type="Proteomes" id="UP001177744">
    <property type="component" value="Unassembled WGS sequence"/>
</dbReference>
<gene>
    <name evidence="3" type="ORF">QTO34_008056</name>
</gene>
<accession>A0AA40I9J1</accession>
<proteinExistence type="inferred from homology"/>
<dbReference type="InterPro" id="IPR036915">
    <property type="entry name" value="Cyclin-like_sf"/>
</dbReference>
<dbReference type="SUPFAM" id="SSF47954">
    <property type="entry name" value="Cyclin-like"/>
    <property type="match status" value="1"/>
</dbReference>
<comment type="caution">
    <text evidence="3">The sequence shown here is derived from an EMBL/GenBank/DDBJ whole genome shotgun (WGS) entry which is preliminary data.</text>
</comment>
<dbReference type="InterPro" id="IPR013922">
    <property type="entry name" value="Cyclin_PHO80-like"/>
</dbReference>
<name>A0AA40I9J1_CNENI</name>
<organism evidence="3 4">
    <name type="scientific">Cnephaeus nilssonii</name>
    <name type="common">Northern bat</name>
    <name type="synonym">Eptesicus nilssonii</name>
    <dbReference type="NCBI Taxonomy" id="3371016"/>
    <lineage>
        <taxon>Eukaryota</taxon>
        <taxon>Metazoa</taxon>
        <taxon>Chordata</taxon>
        <taxon>Craniata</taxon>
        <taxon>Vertebrata</taxon>
        <taxon>Euteleostomi</taxon>
        <taxon>Mammalia</taxon>
        <taxon>Eutheria</taxon>
        <taxon>Laurasiatheria</taxon>
        <taxon>Chiroptera</taxon>
        <taxon>Yangochiroptera</taxon>
        <taxon>Vespertilionidae</taxon>
        <taxon>Cnephaeus</taxon>
    </lineage>
</organism>
<evidence type="ECO:0008006" key="5">
    <source>
        <dbReference type="Google" id="ProtNLM"/>
    </source>
</evidence>